<evidence type="ECO:0000313" key="2">
    <source>
        <dbReference type="Proteomes" id="UP000887574"/>
    </source>
</evidence>
<keyword evidence="1" id="KW-1133">Transmembrane helix</keyword>
<dbReference type="Proteomes" id="UP000887574">
    <property type="component" value="Unplaced"/>
</dbReference>
<dbReference type="Pfam" id="PF10321">
    <property type="entry name" value="7TM_GPCR_Srt"/>
    <property type="match status" value="2"/>
</dbReference>
<sequence>MGYNCSFYDYNTIPYESRRHPIIAAILFVCYFVFELLYIPSLIVLSKRKNRRQPCYLLMLCLVLIDMFALILTALYCGFMLLKGEVFCSSPLLVYGFGVYANMIWCSEMLVCIALAVNRCLTIIWGKTASRFFGITQTRWLIFIIVIITTLCGILTPPILFNSTKASFFFNPHETYFPDLRKKTFIQVLIVNCISVLGPLSIALMQVIEYPTFILLTSTIFLTVITKGSSSMVYLTLNRQIKNEVFQLISNEFTPSSVSRSPKF</sequence>
<dbReference type="PANTHER" id="PTHR23021:SF11">
    <property type="entry name" value="SERPENTINE RECEPTOR, CLASS T"/>
    <property type="match status" value="1"/>
</dbReference>
<keyword evidence="1" id="KW-0812">Transmembrane</keyword>
<dbReference type="InterPro" id="IPR019425">
    <property type="entry name" value="7TM_GPCR_serpentine_rcpt_Srt"/>
</dbReference>
<dbReference type="WBParaSite" id="jg9876">
    <property type="protein sequence ID" value="jg9876"/>
    <property type="gene ID" value="jg9876"/>
</dbReference>
<evidence type="ECO:0000256" key="1">
    <source>
        <dbReference type="SAM" id="Phobius"/>
    </source>
</evidence>
<reference evidence="3" key="1">
    <citation type="submission" date="2022-11" db="UniProtKB">
        <authorList>
            <consortium name="WormBaseParasite"/>
        </authorList>
    </citation>
    <scope>IDENTIFICATION</scope>
</reference>
<keyword evidence="1" id="KW-0472">Membrane</keyword>
<evidence type="ECO:0000313" key="3">
    <source>
        <dbReference type="WBParaSite" id="jg9876"/>
    </source>
</evidence>
<dbReference type="AlphaFoldDB" id="A0A915EW60"/>
<proteinExistence type="predicted"/>
<feature type="transmembrane region" description="Helical" evidence="1">
    <location>
        <begin position="138"/>
        <end position="161"/>
    </location>
</feature>
<dbReference type="SUPFAM" id="SSF81321">
    <property type="entry name" value="Family A G protein-coupled receptor-like"/>
    <property type="match status" value="1"/>
</dbReference>
<dbReference type="Gene3D" id="1.20.1070.10">
    <property type="entry name" value="Rhodopsin 7-helix transmembrane proteins"/>
    <property type="match status" value="1"/>
</dbReference>
<feature type="transmembrane region" description="Helical" evidence="1">
    <location>
        <begin position="57"/>
        <end position="82"/>
    </location>
</feature>
<name>A0A915EW60_9BILA</name>
<feature type="transmembrane region" description="Helical" evidence="1">
    <location>
        <begin position="185"/>
        <end position="205"/>
    </location>
</feature>
<feature type="transmembrane region" description="Helical" evidence="1">
    <location>
        <begin position="22"/>
        <end position="45"/>
    </location>
</feature>
<feature type="transmembrane region" description="Helical" evidence="1">
    <location>
        <begin position="94"/>
        <end position="117"/>
    </location>
</feature>
<dbReference type="PANTHER" id="PTHR23021">
    <property type="entry name" value="SERPENTINE RECEPTOR, CLASS T"/>
    <property type="match status" value="1"/>
</dbReference>
<keyword evidence="2" id="KW-1185">Reference proteome</keyword>
<accession>A0A915EW60</accession>
<feature type="transmembrane region" description="Helical" evidence="1">
    <location>
        <begin position="212"/>
        <end position="237"/>
    </location>
</feature>
<organism evidence="2 3">
    <name type="scientific">Ditylenchus dipsaci</name>
    <dbReference type="NCBI Taxonomy" id="166011"/>
    <lineage>
        <taxon>Eukaryota</taxon>
        <taxon>Metazoa</taxon>
        <taxon>Ecdysozoa</taxon>
        <taxon>Nematoda</taxon>
        <taxon>Chromadorea</taxon>
        <taxon>Rhabditida</taxon>
        <taxon>Tylenchina</taxon>
        <taxon>Tylenchomorpha</taxon>
        <taxon>Sphaerularioidea</taxon>
        <taxon>Anguinidae</taxon>
        <taxon>Anguininae</taxon>
        <taxon>Ditylenchus</taxon>
    </lineage>
</organism>
<protein>
    <submittedName>
        <fullName evidence="3">G-protein coupled receptors family 1 profile domain-containing protein</fullName>
    </submittedName>
</protein>